<evidence type="ECO:0000256" key="4">
    <source>
        <dbReference type="ARBA" id="ARBA00022806"/>
    </source>
</evidence>
<feature type="coiled-coil region" evidence="6">
    <location>
        <begin position="604"/>
        <end position="634"/>
    </location>
</feature>
<dbReference type="PANTHER" id="PTHR43788:SF8">
    <property type="entry name" value="DNA-BINDING PROTEIN SMUBP-2"/>
    <property type="match status" value="1"/>
</dbReference>
<evidence type="ECO:0000313" key="10">
    <source>
        <dbReference type="EMBL" id="GGO98521.1"/>
    </source>
</evidence>
<reference evidence="10" key="2">
    <citation type="submission" date="2020-09" db="EMBL/GenBank/DDBJ databases">
        <authorList>
            <person name="Sun Q."/>
            <person name="Zhou Y."/>
        </authorList>
    </citation>
    <scope>NUCLEOTIDE SEQUENCE</scope>
    <source>
        <strain evidence="10">CGMCC 4.7372</strain>
    </source>
</reference>
<evidence type="ECO:0000313" key="11">
    <source>
        <dbReference type="Proteomes" id="UP000614239"/>
    </source>
</evidence>
<reference evidence="10" key="1">
    <citation type="journal article" date="2014" name="Int. J. Syst. Evol. Microbiol.">
        <title>Complete genome sequence of Corynebacterium casei LMG S-19264T (=DSM 44701T), isolated from a smear-ripened cheese.</title>
        <authorList>
            <consortium name="US DOE Joint Genome Institute (JGI-PGF)"/>
            <person name="Walter F."/>
            <person name="Albersmeier A."/>
            <person name="Kalinowski J."/>
            <person name="Ruckert C."/>
        </authorList>
    </citation>
    <scope>NUCLEOTIDE SEQUENCE</scope>
    <source>
        <strain evidence="10">CGMCC 4.7372</strain>
    </source>
</reference>
<keyword evidence="11" id="KW-1185">Reference proteome</keyword>
<dbReference type="InterPro" id="IPR041679">
    <property type="entry name" value="DNA2/NAM7-like_C"/>
</dbReference>
<keyword evidence="6" id="KW-0175">Coiled coil</keyword>
<comment type="caution">
    <text evidence="10">The sequence shown here is derived from an EMBL/GenBank/DDBJ whole genome shotgun (WGS) entry which is preliminary data.</text>
</comment>
<dbReference type="CDD" id="cd18808">
    <property type="entry name" value="SF1_C_Upf1"/>
    <property type="match status" value="1"/>
</dbReference>
<feature type="region of interest" description="Disordered" evidence="7">
    <location>
        <begin position="1"/>
        <end position="28"/>
    </location>
</feature>
<keyword evidence="5" id="KW-0067">ATP-binding</keyword>
<evidence type="ECO:0000256" key="1">
    <source>
        <dbReference type="ARBA" id="ARBA00007913"/>
    </source>
</evidence>
<dbReference type="GO" id="GO:0016787">
    <property type="term" value="F:hydrolase activity"/>
    <property type="evidence" value="ECO:0007669"/>
    <property type="project" value="UniProtKB-KW"/>
</dbReference>
<feature type="compositionally biased region" description="Basic and acidic residues" evidence="7">
    <location>
        <begin position="449"/>
        <end position="468"/>
    </location>
</feature>
<dbReference type="GO" id="GO:0043139">
    <property type="term" value="F:5'-3' DNA helicase activity"/>
    <property type="evidence" value="ECO:0007669"/>
    <property type="project" value="TreeGrafter"/>
</dbReference>
<dbReference type="AlphaFoldDB" id="A0A8H9H9F9"/>
<evidence type="ECO:0000256" key="5">
    <source>
        <dbReference type="ARBA" id="ARBA00022840"/>
    </source>
</evidence>
<dbReference type="InterPro" id="IPR047187">
    <property type="entry name" value="SF1_C_Upf1"/>
</dbReference>
<dbReference type="InterPro" id="IPR050534">
    <property type="entry name" value="Coronavir_polyprotein_1ab"/>
</dbReference>
<evidence type="ECO:0000256" key="6">
    <source>
        <dbReference type="SAM" id="Coils"/>
    </source>
</evidence>
<feature type="coiled-coil region" evidence="6">
    <location>
        <begin position="660"/>
        <end position="722"/>
    </location>
</feature>
<feature type="domain" description="DNA2/NAM7 helicase-like C-terminal" evidence="9">
    <location>
        <begin position="922"/>
        <end position="1089"/>
    </location>
</feature>
<keyword evidence="2" id="KW-0547">Nucleotide-binding</keyword>
<gene>
    <name evidence="10" type="ORF">GCM10011612_13610</name>
</gene>
<dbReference type="Gene3D" id="3.40.50.300">
    <property type="entry name" value="P-loop containing nucleotide triphosphate hydrolases"/>
    <property type="match status" value="3"/>
</dbReference>
<evidence type="ECO:0000256" key="7">
    <source>
        <dbReference type="SAM" id="MobiDB-lite"/>
    </source>
</evidence>
<feature type="domain" description="DNA2/NAM7 helicase helicase" evidence="8">
    <location>
        <begin position="803"/>
        <end position="868"/>
    </location>
</feature>
<dbReference type="Proteomes" id="UP000614239">
    <property type="component" value="Unassembled WGS sequence"/>
</dbReference>
<feature type="compositionally biased region" description="Low complexity" evidence="7">
    <location>
        <begin position="15"/>
        <end position="24"/>
    </location>
</feature>
<name>A0A8H9H9F9_9ACTO</name>
<dbReference type="CDD" id="cd22265">
    <property type="entry name" value="UDM1_RNF168"/>
    <property type="match status" value="1"/>
</dbReference>
<sequence length="1112" mass="122001">MSLPGEMTSGGPVRGAGPAVRAAGMTPSSPTAHRLRLLDYWWLLELFSPQKVPNRTEPAGSEGWYQVVEWRPGQRLPWEVLAPKKEDGTKFVWRHTLYLGVYDLENAYQYLHRAFTDDRDAFDERRGGMSACAGVQVDDKGHLVPGSAVLSSSLWAVARLAAHLHAPAPSWVTEFDAAQRSFAEMAECGDAAPALLTALAHSVSGIDAVAELASRRVLIKSVLVRAGSAGEADIDFLNSFFLKDLAAVRADVATGRCPVALASYLADGGPQVPASPVGPRIDVMKDDDRVNAGVGADRIPAGRWPSAPQHTLALRQQFAVNQALADLGPTRGLMGVNGPPGTGKTTMLRDIVAGNVVERARRLAALERADDAFVEESMRWGDDRFDWSVPRLREELTGFEMVVASANNTAVENISTEIPGAAAIDERWRGRADYFSDIASALLTASAPRRENDGRRSRPLDSAKEAGRSRPNGRGWEDRSGGGGAGGPSSGKPAWGLVAARLGSKRNRTVFRNEFWFDKIDPRTGRRQLGTAPRMLSRLQEWKSGAAPHPIWSQACASFRRAERRVADLVDVRREAQVCLERLKQAGHDRAWADDEVERQSVLLAEVIQELRGCEQARGEAQEQCEAAERARNRHVEIRPGALETLLTLGRATREWRSALAPLEQRLRDAEEAERGLREQAARLSGREEVQRHAVMVARDAAERAHREEDELLARSADYRERLGQAHPGPQWSGELRELRAPWLDAELDEARSELFLAALRLHEDFLANAADKMLRGLRAAMRVVSGDALKDPEENRAAWQILFLVVPVLSTTFASYGRMFARLEAESLGWLLIDEAGQAAPQYAVGAIWRSKRVVAVGDPLQLEPVVTMPRKAMLDIAAAYGVDPSWIPPRASVQTLTDRGSHFGTTLHQDGRPVWVSAPLTVHRRCDPPMFGLCNSIAYDGIMINGLEPRASQNDLFDGPDGPRVLPSQWIDVPAGVQGSHMQPGQVEKLREFISVLKDGHVSPSRIIAISPFREMANALKALERDYPGLRAGTIHTAQGREADVVFLVLGGNPQRPGAKAWAAQTVNLVNVAASRAKRRLYVIGDRASWVQYNYFSQLSAVLSECGDDD</sequence>
<dbReference type="GO" id="GO:0005524">
    <property type="term" value="F:ATP binding"/>
    <property type="evidence" value="ECO:0007669"/>
    <property type="project" value="UniProtKB-KW"/>
</dbReference>
<dbReference type="SUPFAM" id="SSF52540">
    <property type="entry name" value="P-loop containing nucleoside triphosphate hydrolases"/>
    <property type="match status" value="1"/>
</dbReference>
<evidence type="ECO:0000259" key="9">
    <source>
        <dbReference type="Pfam" id="PF13087"/>
    </source>
</evidence>
<dbReference type="Pfam" id="PF13086">
    <property type="entry name" value="AAA_11"/>
    <property type="match status" value="1"/>
</dbReference>
<proteinExistence type="inferred from homology"/>
<evidence type="ECO:0000256" key="2">
    <source>
        <dbReference type="ARBA" id="ARBA00022741"/>
    </source>
</evidence>
<comment type="similarity">
    <text evidence="1">Belongs to the DNA2/NAM7 helicase family.</text>
</comment>
<evidence type="ECO:0000256" key="3">
    <source>
        <dbReference type="ARBA" id="ARBA00022801"/>
    </source>
</evidence>
<dbReference type="InterPro" id="IPR041677">
    <property type="entry name" value="DNA2/NAM7_AAA_11"/>
</dbReference>
<evidence type="ECO:0000259" key="8">
    <source>
        <dbReference type="Pfam" id="PF13086"/>
    </source>
</evidence>
<feature type="region of interest" description="Disordered" evidence="7">
    <location>
        <begin position="449"/>
        <end position="492"/>
    </location>
</feature>
<dbReference type="EMBL" id="BMNJ01000004">
    <property type="protein sequence ID" value="GGO98521.1"/>
    <property type="molecule type" value="Genomic_DNA"/>
</dbReference>
<dbReference type="Pfam" id="PF13087">
    <property type="entry name" value="AAA_12"/>
    <property type="match status" value="1"/>
</dbReference>
<protein>
    <submittedName>
        <fullName evidence="10">DNA helicase</fullName>
    </submittedName>
</protein>
<organism evidence="10 11">
    <name type="scientific">Actinomyces gaoshouyii</name>
    <dbReference type="NCBI Taxonomy" id="1960083"/>
    <lineage>
        <taxon>Bacteria</taxon>
        <taxon>Bacillati</taxon>
        <taxon>Actinomycetota</taxon>
        <taxon>Actinomycetes</taxon>
        <taxon>Actinomycetales</taxon>
        <taxon>Actinomycetaceae</taxon>
        <taxon>Actinomyces</taxon>
    </lineage>
</organism>
<accession>A0A8H9H9F9</accession>
<dbReference type="InterPro" id="IPR027417">
    <property type="entry name" value="P-loop_NTPase"/>
</dbReference>
<keyword evidence="4 10" id="KW-0347">Helicase</keyword>
<dbReference type="PANTHER" id="PTHR43788">
    <property type="entry name" value="DNA2/NAM7 HELICASE FAMILY MEMBER"/>
    <property type="match status" value="1"/>
</dbReference>
<keyword evidence="3" id="KW-0378">Hydrolase</keyword>